<dbReference type="Gene3D" id="3.30.450.90">
    <property type="match status" value="1"/>
</dbReference>
<dbReference type="InterPro" id="IPR003593">
    <property type="entry name" value="AAA+_ATPase"/>
</dbReference>
<evidence type="ECO:0000313" key="4">
    <source>
        <dbReference type="Proteomes" id="UP000823201"/>
    </source>
</evidence>
<dbReference type="InterPro" id="IPR050921">
    <property type="entry name" value="T4SS_GSP_E_ATPase"/>
</dbReference>
<dbReference type="PROSITE" id="PS00662">
    <property type="entry name" value="T2SP_E"/>
    <property type="match status" value="1"/>
</dbReference>
<dbReference type="Pfam" id="PF00437">
    <property type="entry name" value="T2SSE"/>
    <property type="match status" value="1"/>
</dbReference>
<dbReference type="NCBIfam" id="TIGR01420">
    <property type="entry name" value="pilT_fam"/>
    <property type="match status" value="1"/>
</dbReference>
<evidence type="ECO:0000259" key="2">
    <source>
        <dbReference type="PROSITE" id="PS00662"/>
    </source>
</evidence>
<organism evidence="3 4">
    <name type="scientific">Sporolactobacillus spathodeae</name>
    <dbReference type="NCBI Taxonomy" id="1465502"/>
    <lineage>
        <taxon>Bacteria</taxon>
        <taxon>Bacillati</taxon>
        <taxon>Bacillota</taxon>
        <taxon>Bacilli</taxon>
        <taxon>Bacillales</taxon>
        <taxon>Sporolactobacillaceae</taxon>
        <taxon>Sporolactobacillus</taxon>
    </lineage>
</organism>
<evidence type="ECO:0000313" key="3">
    <source>
        <dbReference type="EMBL" id="MBM7657406.1"/>
    </source>
</evidence>
<sequence length="346" mass="38996">MMENQKLTNWLTTAYEEHASDLHISVGMPPAIRVNGMLHTLDQPAVKPVDTLEMVRDILSEKQLNELSANGELDFSFSIHGLSRFRVNAFRQRSCYSLAFRLIPQNVPRLASLHLPMVLEKLCERPHGLFLVTGPTGSGKSTTLAALIDNMNQTMRRHIITLEDPIEYLHKHNKCIIQQREIGNDTESFAMGLRAALRQDPDVIMVGEMRDLETIRTALTAAETGHLVLATLHTNDSVQTIDRIIDVFTADQQGQIRIQLAAELVAIVSQRLFPSADFNGRCVATEILINNPAISHLIREKKIYQIPSVIQMNRSEGMQSMNTCVQELLARRQIASESVEPYLLRR</sequence>
<dbReference type="CDD" id="cd01131">
    <property type="entry name" value="PilT"/>
    <property type="match status" value="1"/>
</dbReference>
<gene>
    <name evidence="3" type="ORF">JOC27_000849</name>
</gene>
<dbReference type="InterPro" id="IPR006321">
    <property type="entry name" value="PilT/PilU"/>
</dbReference>
<dbReference type="SMART" id="SM00382">
    <property type="entry name" value="AAA"/>
    <property type="match status" value="1"/>
</dbReference>
<dbReference type="SUPFAM" id="SSF52540">
    <property type="entry name" value="P-loop containing nucleoside triphosphate hydrolases"/>
    <property type="match status" value="1"/>
</dbReference>
<comment type="caution">
    <text evidence="3">The sequence shown here is derived from an EMBL/GenBank/DDBJ whole genome shotgun (WGS) entry which is preliminary data.</text>
</comment>
<dbReference type="InterPro" id="IPR001482">
    <property type="entry name" value="T2SS/T4SS_dom"/>
</dbReference>
<dbReference type="Gene3D" id="3.40.50.300">
    <property type="entry name" value="P-loop containing nucleotide triphosphate hydrolases"/>
    <property type="match status" value="1"/>
</dbReference>
<protein>
    <submittedName>
        <fullName evidence="3">Twitching motility protein PilT</fullName>
    </submittedName>
</protein>
<dbReference type="EMBL" id="JAFBEV010000005">
    <property type="protein sequence ID" value="MBM7657406.1"/>
    <property type="molecule type" value="Genomic_DNA"/>
</dbReference>
<accession>A0ABS2Q6X5</accession>
<dbReference type="RefSeq" id="WP_205005744.1">
    <property type="nucleotide sequence ID" value="NZ_CBCRXA010000004.1"/>
</dbReference>
<dbReference type="Proteomes" id="UP000823201">
    <property type="component" value="Unassembled WGS sequence"/>
</dbReference>
<proteinExistence type="inferred from homology"/>
<dbReference type="PANTHER" id="PTHR30486">
    <property type="entry name" value="TWITCHING MOTILITY PROTEIN PILT"/>
    <property type="match status" value="1"/>
</dbReference>
<keyword evidence="4" id="KW-1185">Reference proteome</keyword>
<comment type="similarity">
    <text evidence="1">Belongs to the GSP E family.</text>
</comment>
<dbReference type="InterPro" id="IPR027417">
    <property type="entry name" value="P-loop_NTPase"/>
</dbReference>
<reference evidence="3 4" key="1">
    <citation type="submission" date="2021-01" db="EMBL/GenBank/DDBJ databases">
        <title>Genomic Encyclopedia of Type Strains, Phase IV (KMG-IV): sequencing the most valuable type-strain genomes for metagenomic binning, comparative biology and taxonomic classification.</title>
        <authorList>
            <person name="Goeker M."/>
        </authorList>
    </citation>
    <scope>NUCLEOTIDE SEQUENCE [LARGE SCALE GENOMIC DNA]</scope>
    <source>
        <strain evidence="3 4">DSM 100968</strain>
    </source>
</reference>
<name>A0ABS2Q6X5_9BACL</name>
<feature type="domain" description="Bacterial type II secretion system protein E" evidence="2">
    <location>
        <begin position="197"/>
        <end position="211"/>
    </location>
</feature>
<evidence type="ECO:0000256" key="1">
    <source>
        <dbReference type="ARBA" id="ARBA00006611"/>
    </source>
</evidence>